<organism evidence="2 3">
    <name type="scientific">Caerostris darwini</name>
    <dbReference type="NCBI Taxonomy" id="1538125"/>
    <lineage>
        <taxon>Eukaryota</taxon>
        <taxon>Metazoa</taxon>
        <taxon>Ecdysozoa</taxon>
        <taxon>Arthropoda</taxon>
        <taxon>Chelicerata</taxon>
        <taxon>Arachnida</taxon>
        <taxon>Araneae</taxon>
        <taxon>Araneomorphae</taxon>
        <taxon>Entelegynae</taxon>
        <taxon>Araneoidea</taxon>
        <taxon>Araneidae</taxon>
        <taxon>Caerostris</taxon>
    </lineage>
</organism>
<reference evidence="2 3" key="1">
    <citation type="submission" date="2021-06" db="EMBL/GenBank/DDBJ databases">
        <title>Caerostris darwini draft genome.</title>
        <authorList>
            <person name="Kono N."/>
            <person name="Arakawa K."/>
        </authorList>
    </citation>
    <scope>NUCLEOTIDE SEQUENCE [LARGE SCALE GENOMIC DNA]</scope>
</reference>
<evidence type="ECO:0000313" key="2">
    <source>
        <dbReference type="EMBL" id="GIY79950.1"/>
    </source>
</evidence>
<feature type="region of interest" description="Disordered" evidence="1">
    <location>
        <begin position="17"/>
        <end position="51"/>
    </location>
</feature>
<evidence type="ECO:0000313" key="3">
    <source>
        <dbReference type="Proteomes" id="UP001054837"/>
    </source>
</evidence>
<comment type="caution">
    <text evidence="2">The sequence shown here is derived from an EMBL/GenBank/DDBJ whole genome shotgun (WGS) entry which is preliminary data.</text>
</comment>
<feature type="region of interest" description="Disordered" evidence="1">
    <location>
        <begin position="77"/>
        <end position="99"/>
    </location>
</feature>
<proteinExistence type="predicted"/>
<protein>
    <submittedName>
        <fullName evidence="2">Uncharacterized protein</fullName>
    </submittedName>
</protein>
<sequence length="99" mass="11431">MKAWSFRVVDALWPWHREDTSSSNDSLGKKARHNSEAEDLQLDQQRGPHQQISSCEARFYRPPPPPKGLHPIKQIEMTSATISNPGRFKRKHLIPEEFA</sequence>
<accession>A0AAV4WF61</accession>
<feature type="compositionally biased region" description="Polar residues" evidence="1">
    <location>
        <begin position="42"/>
        <end position="51"/>
    </location>
</feature>
<evidence type="ECO:0000256" key="1">
    <source>
        <dbReference type="SAM" id="MobiDB-lite"/>
    </source>
</evidence>
<dbReference type="EMBL" id="BPLQ01014465">
    <property type="protein sequence ID" value="GIY79950.1"/>
    <property type="molecule type" value="Genomic_DNA"/>
</dbReference>
<dbReference type="AlphaFoldDB" id="A0AAV4WF61"/>
<name>A0AAV4WF61_9ARAC</name>
<keyword evidence="3" id="KW-1185">Reference proteome</keyword>
<gene>
    <name evidence="2" type="ORF">CDAR_384971</name>
</gene>
<dbReference type="Proteomes" id="UP001054837">
    <property type="component" value="Unassembled WGS sequence"/>
</dbReference>